<feature type="region of interest" description="Disordered" evidence="1">
    <location>
        <begin position="1"/>
        <end position="52"/>
    </location>
</feature>
<evidence type="ECO:0000256" key="1">
    <source>
        <dbReference type="SAM" id="MobiDB-lite"/>
    </source>
</evidence>
<evidence type="ECO:0000313" key="3">
    <source>
        <dbReference type="Proteomes" id="UP001066276"/>
    </source>
</evidence>
<feature type="region of interest" description="Disordered" evidence="1">
    <location>
        <begin position="115"/>
        <end position="141"/>
    </location>
</feature>
<dbReference type="Proteomes" id="UP001066276">
    <property type="component" value="Chromosome 2_2"/>
</dbReference>
<protein>
    <submittedName>
        <fullName evidence="2">Uncharacterized protein</fullName>
    </submittedName>
</protein>
<dbReference type="EMBL" id="JANPWB010000004">
    <property type="protein sequence ID" value="KAJ1194880.1"/>
    <property type="molecule type" value="Genomic_DNA"/>
</dbReference>
<proteinExistence type="predicted"/>
<dbReference type="AlphaFoldDB" id="A0AAV7V3M9"/>
<organism evidence="2 3">
    <name type="scientific">Pleurodeles waltl</name>
    <name type="common">Iberian ribbed newt</name>
    <dbReference type="NCBI Taxonomy" id="8319"/>
    <lineage>
        <taxon>Eukaryota</taxon>
        <taxon>Metazoa</taxon>
        <taxon>Chordata</taxon>
        <taxon>Craniata</taxon>
        <taxon>Vertebrata</taxon>
        <taxon>Euteleostomi</taxon>
        <taxon>Amphibia</taxon>
        <taxon>Batrachia</taxon>
        <taxon>Caudata</taxon>
        <taxon>Salamandroidea</taxon>
        <taxon>Salamandridae</taxon>
        <taxon>Pleurodelinae</taxon>
        <taxon>Pleurodeles</taxon>
    </lineage>
</organism>
<gene>
    <name evidence="2" type="ORF">NDU88_004165</name>
</gene>
<name>A0AAV7V3M9_PLEWA</name>
<reference evidence="2" key="1">
    <citation type="journal article" date="2022" name="bioRxiv">
        <title>Sequencing and chromosome-scale assembly of the giantPleurodeles waltlgenome.</title>
        <authorList>
            <person name="Brown T."/>
            <person name="Elewa A."/>
            <person name="Iarovenko S."/>
            <person name="Subramanian E."/>
            <person name="Araus A.J."/>
            <person name="Petzold A."/>
            <person name="Susuki M."/>
            <person name="Suzuki K.-i.T."/>
            <person name="Hayashi T."/>
            <person name="Toyoda A."/>
            <person name="Oliveira C."/>
            <person name="Osipova E."/>
            <person name="Leigh N.D."/>
            <person name="Simon A."/>
            <person name="Yun M.H."/>
        </authorList>
    </citation>
    <scope>NUCLEOTIDE SEQUENCE</scope>
    <source>
        <strain evidence="2">20211129_DDA</strain>
        <tissue evidence="2">Liver</tissue>
    </source>
</reference>
<sequence length="141" mass="14273">MVRPPSPCSDPPGQKAAKGSRGVTPQADELYRKDAHRPAQPTEGHLGSSALHSAIGCGPSGSYLSRGVWARVSGREGAAGSPQSSEIRRSPGAADYCLLLFTKSTGTQIGQIDGAGSIAAPGRLSGPSKPAAGAAREPRSV</sequence>
<evidence type="ECO:0000313" key="2">
    <source>
        <dbReference type="EMBL" id="KAJ1194880.1"/>
    </source>
</evidence>
<keyword evidence="3" id="KW-1185">Reference proteome</keyword>
<accession>A0AAV7V3M9</accession>
<feature type="compositionally biased region" description="Pro residues" evidence="1">
    <location>
        <begin position="1"/>
        <end position="10"/>
    </location>
</feature>
<comment type="caution">
    <text evidence="2">The sequence shown here is derived from an EMBL/GenBank/DDBJ whole genome shotgun (WGS) entry which is preliminary data.</text>
</comment>